<dbReference type="AlphaFoldDB" id="A0AAV8UVY7"/>
<dbReference type="GO" id="GO:0005635">
    <property type="term" value="C:nuclear envelope"/>
    <property type="evidence" value="ECO:0007669"/>
    <property type="project" value="TreeGrafter"/>
</dbReference>
<dbReference type="PANTHER" id="PTHR10997">
    <property type="entry name" value="IMPORTIN-7, 8, 11"/>
    <property type="match status" value="1"/>
</dbReference>
<dbReference type="GO" id="GO:0006606">
    <property type="term" value="P:protein import into nucleus"/>
    <property type="evidence" value="ECO:0007669"/>
    <property type="project" value="TreeGrafter"/>
</dbReference>
<dbReference type="InterPro" id="IPR058669">
    <property type="entry name" value="TPR_IPO7/11-like"/>
</dbReference>
<evidence type="ECO:0000256" key="1">
    <source>
        <dbReference type="ARBA" id="ARBA00004123"/>
    </source>
</evidence>
<organism evidence="10 11">
    <name type="scientific">Rhodosorus marinus</name>
    <dbReference type="NCBI Taxonomy" id="101924"/>
    <lineage>
        <taxon>Eukaryota</taxon>
        <taxon>Rhodophyta</taxon>
        <taxon>Stylonematophyceae</taxon>
        <taxon>Stylonematales</taxon>
        <taxon>Stylonemataceae</taxon>
        <taxon>Rhodosorus</taxon>
    </lineage>
</organism>
<dbReference type="Gene3D" id="1.25.10.10">
    <property type="entry name" value="Leucine-rich Repeat Variant"/>
    <property type="match status" value="1"/>
</dbReference>
<keyword evidence="7" id="KW-0539">Nucleus</keyword>
<evidence type="ECO:0000256" key="4">
    <source>
        <dbReference type="ARBA" id="ARBA00022448"/>
    </source>
</evidence>
<evidence type="ECO:0000259" key="9">
    <source>
        <dbReference type="PROSITE" id="PS50166"/>
    </source>
</evidence>
<keyword evidence="6" id="KW-0653">Protein transport</keyword>
<gene>
    <name evidence="10" type="ORF">NDN08_003243</name>
</gene>
<dbReference type="InterPro" id="IPR011989">
    <property type="entry name" value="ARM-like"/>
</dbReference>
<protein>
    <recommendedName>
        <fullName evidence="9">Importin N-terminal domain-containing protein</fullName>
    </recommendedName>
</protein>
<evidence type="ECO:0000256" key="7">
    <source>
        <dbReference type="ARBA" id="ARBA00023242"/>
    </source>
</evidence>
<evidence type="ECO:0000256" key="5">
    <source>
        <dbReference type="ARBA" id="ARBA00022490"/>
    </source>
</evidence>
<dbReference type="Pfam" id="PF25758">
    <property type="entry name" value="TPR_IPO11"/>
    <property type="match status" value="1"/>
</dbReference>
<feature type="domain" description="Importin N-terminal" evidence="9">
    <location>
        <begin position="29"/>
        <end position="100"/>
    </location>
</feature>
<feature type="region of interest" description="Disordered" evidence="8">
    <location>
        <begin position="925"/>
        <end position="963"/>
    </location>
</feature>
<evidence type="ECO:0000256" key="2">
    <source>
        <dbReference type="ARBA" id="ARBA00004496"/>
    </source>
</evidence>
<keyword evidence="5" id="KW-0963">Cytoplasm</keyword>
<dbReference type="GO" id="GO:0031267">
    <property type="term" value="F:small GTPase binding"/>
    <property type="evidence" value="ECO:0007669"/>
    <property type="project" value="InterPro"/>
</dbReference>
<feature type="compositionally biased region" description="Acidic residues" evidence="8">
    <location>
        <begin position="947"/>
        <end position="963"/>
    </location>
</feature>
<evidence type="ECO:0000256" key="8">
    <source>
        <dbReference type="SAM" id="MobiDB-lite"/>
    </source>
</evidence>
<dbReference type="Pfam" id="PF08506">
    <property type="entry name" value="Cse1"/>
    <property type="match status" value="1"/>
</dbReference>
<keyword evidence="11" id="KW-1185">Reference proteome</keyword>
<dbReference type="InterPro" id="IPR016024">
    <property type="entry name" value="ARM-type_fold"/>
</dbReference>
<proteinExistence type="inferred from homology"/>
<evidence type="ECO:0000313" key="10">
    <source>
        <dbReference type="EMBL" id="KAJ8906755.1"/>
    </source>
</evidence>
<keyword evidence="4" id="KW-0813">Transport</keyword>
<dbReference type="InterPro" id="IPR013713">
    <property type="entry name" value="XPO2_central"/>
</dbReference>
<reference evidence="10 11" key="1">
    <citation type="journal article" date="2023" name="Nat. Commun.">
        <title>Origin of minicircular mitochondrial genomes in red algae.</title>
        <authorList>
            <person name="Lee Y."/>
            <person name="Cho C.H."/>
            <person name="Lee Y.M."/>
            <person name="Park S.I."/>
            <person name="Yang J.H."/>
            <person name="West J.A."/>
            <person name="Bhattacharya D."/>
            <person name="Yoon H.S."/>
        </authorList>
    </citation>
    <scope>NUCLEOTIDE SEQUENCE [LARGE SCALE GENOMIC DNA]</scope>
    <source>
        <strain evidence="10 11">CCMP1338</strain>
        <tissue evidence="10">Whole cell</tissue>
    </source>
</reference>
<dbReference type="Proteomes" id="UP001157974">
    <property type="component" value="Unassembled WGS sequence"/>
</dbReference>
<comment type="similarity">
    <text evidence="3">Belongs to the importin beta family.</text>
</comment>
<comment type="subcellular location">
    <subcellularLocation>
        <location evidence="2">Cytoplasm</location>
    </subcellularLocation>
    <subcellularLocation>
        <location evidence="1">Nucleus</location>
    </subcellularLocation>
</comment>
<dbReference type="InterPro" id="IPR001494">
    <property type="entry name" value="Importin-beta_N"/>
</dbReference>
<evidence type="ECO:0000256" key="6">
    <source>
        <dbReference type="ARBA" id="ARBA00022927"/>
    </source>
</evidence>
<dbReference type="EMBL" id="JAMWBK010000003">
    <property type="protein sequence ID" value="KAJ8906755.1"/>
    <property type="molecule type" value="Genomic_DNA"/>
</dbReference>
<dbReference type="PANTHER" id="PTHR10997:SF18">
    <property type="entry name" value="D-IMPORTIN 7_RANBP7"/>
    <property type="match status" value="1"/>
</dbReference>
<dbReference type="PROSITE" id="PS50166">
    <property type="entry name" value="IMPORTIN_B_NT"/>
    <property type="match status" value="1"/>
</dbReference>
<dbReference type="GO" id="GO:0005829">
    <property type="term" value="C:cytosol"/>
    <property type="evidence" value="ECO:0007669"/>
    <property type="project" value="TreeGrafter"/>
</dbReference>
<dbReference type="Pfam" id="PF03810">
    <property type="entry name" value="IBN_N"/>
    <property type="match status" value="1"/>
</dbReference>
<evidence type="ECO:0000313" key="11">
    <source>
        <dbReference type="Proteomes" id="UP001157974"/>
    </source>
</evidence>
<accession>A0AAV8UVY7</accession>
<dbReference type="SMART" id="SM00913">
    <property type="entry name" value="IBN_N"/>
    <property type="match status" value="1"/>
</dbReference>
<comment type="caution">
    <text evidence="10">The sequence shown here is derived from an EMBL/GenBank/DDBJ whole genome shotgun (WGS) entry which is preliminary data.</text>
</comment>
<sequence>MDQSLDTSREVAGLLQGTLNNDADVRNHSAKQLELMESQAGYLSSLFQISAVVEGLHMEIRLSASIYMKNMIRRSWDQKGKLHDAEKVLIRDNLMEALVYADPTVRPQIAETIKAVVIVDFPEKWPGLLQTIMNNLQSGDDRRLRAALIALRVVTKVYEFKMEKEGEVNPRAALNHVVEQVFPKILELNNALEQKLVETRGMDDFALELQRYIFKIFWSSTEFALPPYILNSNDAFRDWMHALVTALRRPITAEATQGITDPEELSRNPAWKVKKWLGHIMHKYFHLYGDPQRVRPHLKAFADNFLNNYAGPVTSAMLEVLSWPSQRGITVSPRVANLALNYIEQAIFPAITYAVIRERIDVFLTEIVFPYMCVNDSDLELWDSDPLEYVRKTYDVLEDFYSPRAAACNIVYSLGRLRAERTVIPFLRHLATILNAYASAADGSPQKDAEARRKDGALLAIGHVKEKLLLKSDLRENLGVILVHHVQPEFKSKYPFLRARTCWLFGQLVSTDSDIMNNMITPSLQGILGCLSDSDFPVRVQAAVDIRFFLRNNTAKRLIAPELKNLFDHLFRLIDEIDNTYIIATIEELVQRFQNQIPPLANALCMKLAATYLRAASAGDEDEESNLAAVHCLQAIDTVLQSLSQHPSNARIFHSIEPSLGQVFNVMFDVDNMEFFEESLDVLSTFIHASAEQSEISPYLWTIYPKIFEAFETWAIDFADHLMAPIENYISMGTESFLAGRIGDVGYVDKVVQMVARLWGEQLDDSDADMGTRLAEILMLNCKGRIDGVVTELIQMIIRRLTVAKTNQLRIRLFSNVGCALYYNPALTLRVLSELGCVQQVFVTWIGNLSMFPRIHDKKTSVVGLSSILTLPGETLPAEVQAGFIEVITSILKLLQLIAQQRNEREQEHRRNALELLRESEASKNVEFQDNEDAEDELTSGYRHDYDDSDDFFETEDEGDFDSPLDDVDEVLYFVQSFREMTEVNMRSVMERLDQEQLRSLQTFIRTVDEAHRDHQNYAAQQEQPR</sequence>
<dbReference type="SUPFAM" id="SSF48371">
    <property type="entry name" value="ARM repeat"/>
    <property type="match status" value="1"/>
</dbReference>
<evidence type="ECO:0000256" key="3">
    <source>
        <dbReference type="ARBA" id="ARBA00007991"/>
    </source>
</evidence>
<name>A0AAV8UVY7_9RHOD</name>
<feature type="compositionally biased region" description="Acidic residues" evidence="8">
    <location>
        <begin position="929"/>
        <end position="938"/>
    </location>
</feature>